<sequence>MIISLRPTEESVDALDEVFATLIVLPGNFMDEAIPICADVWEATITSYFDEEGQPGETWKPLAEKTKQERAELFGEEYAAHPILRRPGEWYLFRSLWDESFNPTTVQVKIGALPMYDIGGGTEAHQSGHVRERFSDGQGHEMFRMGSNDDRFESLFEWRPFTPVGNNQSIVCMEMEERLVPAIVELTRPKNG</sequence>
<organism evidence="1">
    <name type="scientific">viral metagenome</name>
    <dbReference type="NCBI Taxonomy" id="1070528"/>
    <lineage>
        <taxon>unclassified sequences</taxon>
        <taxon>metagenomes</taxon>
        <taxon>organismal metagenomes</taxon>
    </lineage>
</organism>
<dbReference type="EMBL" id="MT143094">
    <property type="protein sequence ID" value="QJA92767.1"/>
    <property type="molecule type" value="Genomic_DNA"/>
</dbReference>
<gene>
    <name evidence="1" type="ORF">MM415B04483_0011</name>
</gene>
<proteinExistence type="predicted"/>
<accession>A0A6M3LC70</accession>
<reference evidence="1" key="1">
    <citation type="submission" date="2020-03" db="EMBL/GenBank/DDBJ databases">
        <title>The deep terrestrial virosphere.</title>
        <authorList>
            <person name="Holmfeldt K."/>
            <person name="Nilsson E."/>
            <person name="Simone D."/>
            <person name="Lopez-Fernandez M."/>
            <person name="Wu X."/>
            <person name="de Brujin I."/>
            <person name="Lundin D."/>
            <person name="Andersson A."/>
            <person name="Bertilsson S."/>
            <person name="Dopson M."/>
        </authorList>
    </citation>
    <scope>NUCLEOTIDE SEQUENCE</scope>
    <source>
        <strain evidence="1">MM415B04483</strain>
    </source>
</reference>
<evidence type="ECO:0000313" key="1">
    <source>
        <dbReference type="EMBL" id="QJA92767.1"/>
    </source>
</evidence>
<dbReference type="AlphaFoldDB" id="A0A6M3LC70"/>
<protein>
    <submittedName>
        <fullName evidence="1">Uncharacterized protein</fullName>
    </submittedName>
</protein>
<name>A0A6M3LC70_9ZZZZ</name>